<accession>A0A6J6N3E7</accession>
<reference evidence="1" key="1">
    <citation type="submission" date="2020-05" db="EMBL/GenBank/DDBJ databases">
        <authorList>
            <person name="Chiriac C."/>
            <person name="Salcher M."/>
            <person name="Ghai R."/>
            <person name="Kavagutti S V."/>
        </authorList>
    </citation>
    <scope>NUCLEOTIDE SEQUENCE</scope>
</reference>
<organism evidence="1">
    <name type="scientific">freshwater metagenome</name>
    <dbReference type="NCBI Taxonomy" id="449393"/>
    <lineage>
        <taxon>unclassified sequences</taxon>
        <taxon>metagenomes</taxon>
        <taxon>ecological metagenomes</taxon>
    </lineage>
</organism>
<proteinExistence type="predicted"/>
<name>A0A6J6N3E7_9ZZZZ</name>
<dbReference type="AlphaFoldDB" id="A0A6J6N3E7"/>
<protein>
    <submittedName>
        <fullName evidence="1">Unannotated protein</fullName>
    </submittedName>
</protein>
<dbReference type="EMBL" id="CAEZWU010000243">
    <property type="protein sequence ID" value="CAB4679404.1"/>
    <property type="molecule type" value="Genomic_DNA"/>
</dbReference>
<gene>
    <name evidence="1" type="ORF">UFOPK2292_01321</name>
</gene>
<evidence type="ECO:0000313" key="1">
    <source>
        <dbReference type="EMBL" id="CAB4679404.1"/>
    </source>
</evidence>
<sequence>MYSGVGKSGSPAPKPITCSPFACNAFALESTAKVADSLIADKRFETRDLGCEDAAMAAMLTQWK</sequence>